<gene>
    <name evidence="1" type="ORF">PXEA_LOCUS34659</name>
</gene>
<dbReference type="Proteomes" id="UP000784294">
    <property type="component" value="Unassembled WGS sequence"/>
</dbReference>
<proteinExistence type="predicted"/>
<keyword evidence="2" id="KW-1185">Reference proteome</keyword>
<name>A0A448XNT9_9PLAT</name>
<protein>
    <submittedName>
        <fullName evidence="1">Uncharacterized protein</fullName>
    </submittedName>
</protein>
<evidence type="ECO:0000313" key="1">
    <source>
        <dbReference type="EMBL" id="VEL41219.1"/>
    </source>
</evidence>
<organism evidence="1 2">
    <name type="scientific">Protopolystoma xenopodis</name>
    <dbReference type="NCBI Taxonomy" id="117903"/>
    <lineage>
        <taxon>Eukaryota</taxon>
        <taxon>Metazoa</taxon>
        <taxon>Spiralia</taxon>
        <taxon>Lophotrochozoa</taxon>
        <taxon>Platyhelminthes</taxon>
        <taxon>Monogenea</taxon>
        <taxon>Polyopisthocotylea</taxon>
        <taxon>Polystomatidea</taxon>
        <taxon>Polystomatidae</taxon>
        <taxon>Protopolystoma</taxon>
    </lineage>
</organism>
<accession>A0A448XNT9</accession>
<sequence length="137" mass="14966">MIEAINAQLTCKLTEENAVNCTTLISPDLQITGNDASHTLNRLSYISGYFADGFSSSLGALRQPIEAYDNDISTLPWSISIKKLLYLFAWHTVCRAAINQAGKQLAYNLESAVSFGALLTGLLSRHLKKSVTITTLQ</sequence>
<evidence type="ECO:0000313" key="2">
    <source>
        <dbReference type="Proteomes" id="UP000784294"/>
    </source>
</evidence>
<dbReference type="AlphaFoldDB" id="A0A448XNT9"/>
<reference evidence="1" key="1">
    <citation type="submission" date="2018-11" db="EMBL/GenBank/DDBJ databases">
        <authorList>
            <consortium name="Pathogen Informatics"/>
        </authorList>
    </citation>
    <scope>NUCLEOTIDE SEQUENCE</scope>
</reference>
<dbReference type="EMBL" id="CAAALY010268444">
    <property type="protein sequence ID" value="VEL41219.1"/>
    <property type="molecule type" value="Genomic_DNA"/>
</dbReference>
<comment type="caution">
    <text evidence="1">The sequence shown here is derived from an EMBL/GenBank/DDBJ whole genome shotgun (WGS) entry which is preliminary data.</text>
</comment>
<dbReference type="OrthoDB" id="6234982at2759"/>